<keyword evidence="2" id="KW-1003">Cell membrane</keyword>
<dbReference type="Proteomes" id="UP000471298">
    <property type="component" value="Unassembled WGS sequence"/>
</dbReference>
<dbReference type="InParanoid" id="A0A6N7F0E0"/>
<reference evidence="7 8" key="1">
    <citation type="submission" date="2019-10" db="EMBL/GenBank/DDBJ databases">
        <title>Cardiobacteriales fam. a chemoheterotrophic member of the order Cardiobacteriales, and proposal of Cardiobacteriales fam. nov.</title>
        <authorList>
            <person name="Wang C."/>
        </authorList>
    </citation>
    <scope>NUCLEOTIDE SEQUENCE [LARGE SCALE GENOMIC DNA]</scope>
    <source>
        <strain evidence="7 8">ML27</strain>
    </source>
</reference>
<dbReference type="PIRSF" id="PIRSF006324">
    <property type="entry name" value="LeuE"/>
    <property type="match status" value="1"/>
</dbReference>
<evidence type="ECO:0000256" key="1">
    <source>
        <dbReference type="ARBA" id="ARBA00004651"/>
    </source>
</evidence>
<feature type="transmembrane region" description="Helical" evidence="6">
    <location>
        <begin position="182"/>
        <end position="201"/>
    </location>
</feature>
<evidence type="ECO:0000256" key="4">
    <source>
        <dbReference type="ARBA" id="ARBA00022989"/>
    </source>
</evidence>
<keyword evidence="3 6" id="KW-0812">Transmembrane</keyword>
<feature type="transmembrane region" description="Helical" evidence="6">
    <location>
        <begin position="68"/>
        <end position="89"/>
    </location>
</feature>
<dbReference type="GO" id="GO:0005886">
    <property type="term" value="C:plasma membrane"/>
    <property type="evidence" value="ECO:0007669"/>
    <property type="project" value="UniProtKB-SubCell"/>
</dbReference>
<dbReference type="PANTHER" id="PTHR30086">
    <property type="entry name" value="ARGININE EXPORTER PROTEIN ARGO"/>
    <property type="match status" value="1"/>
</dbReference>
<evidence type="ECO:0000256" key="5">
    <source>
        <dbReference type="ARBA" id="ARBA00023136"/>
    </source>
</evidence>
<keyword evidence="4 6" id="KW-1133">Transmembrane helix</keyword>
<keyword evidence="5 6" id="KW-0472">Membrane</keyword>
<feature type="transmembrane region" description="Helical" evidence="6">
    <location>
        <begin position="38"/>
        <end position="62"/>
    </location>
</feature>
<organism evidence="7 8">
    <name type="scientific">Ostreibacterium oceani</name>
    <dbReference type="NCBI Taxonomy" id="2654998"/>
    <lineage>
        <taxon>Bacteria</taxon>
        <taxon>Pseudomonadati</taxon>
        <taxon>Pseudomonadota</taxon>
        <taxon>Gammaproteobacteria</taxon>
        <taxon>Cardiobacteriales</taxon>
        <taxon>Ostreibacteriaceae</taxon>
        <taxon>Ostreibacterium</taxon>
    </lineage>
</organism>
<feature type="transmembrane region" description="Helical" evidence="6">
    <location>
        <begin position="6"/>
        <end position="26"/>
    </location>
</feature>
<keyword evidence="8" id="KW-1185">Reference proteome</keyword>
<gene>
    <name evidence="7" type="ORF">GCU85_05825</name>
</gene>
<comment type="subcellular location">
    <subcellularLocation>
        <location evidence="1">Cell membrane</location>
        <topology evidence="1">Multi-pass membrane protein</topology>
    </subcellularLocation>
</comment>
<evidence type="ECO:0000256" key="2">
    <source>
        <dbReference type="ARBA" id="ARBA00022475"/>
    </source>
</evidence>
<sequence length="203" mass="21922">MENYLLFLLIAVITVLSPGPGVVLTLTNTIRYGTKGAIGGILGIAFGTFIVAGVSATSLGILLMTSSLAFTIMKFVGAAYLIYLGIKLWRSPAISVDLNNATYKNRKLQFLEGLTLQLTNPKAVFFFMSVFPQFIDFTEGFTTQFIILVVTYSSLVVCIHLVYSLLARSARGWLASEKGGRIISRFSGGTFMCFGVGLATASK</sequence>
<proteinExistence type="predicted"/>
<accession>A0A6N7F0E0</accession>
<evidence type="ECO:0000313" key="7">
    <source>
        <dbReference type="EMBL" id="MPV86248.1"/>
    </source>
</evidence>
<protein>
    <submittedName>
        <fullName evidence="7">LysE family translocator</fullName>
    </submittedName>
</protein>
<dbReference type="FunCoup" id="A0A6N7F0E0">
    <property type="interactions" value="113"/>
</dbReference>
<dbReference type="AlphaFoldDB" id="A0A6N7F0E0"/>
<evidence type="ECO:0000256" key="6">
    <source>
        <dbReference type="SAM" id="Phobius"/>
    </source>
</evidence>
<feature type="transmembrane region" description="Helical" evidence="6">
    <location>
        <begin position="141"/>
        <end position="162"/>
    </location>
</feature>
<feature type="transmembrane region" description="Helical" evidence="6">
    <location>
        <begin position="110"/>
        <end position="135"/>
    </location>
</feature>
<evidence type="ECO:0000256" key="3">
    <source>
        <dbReference type="ARBA" id="ARBA00022692"/>
    </source>
</evidence>
<dbReference type="PANTHER" id="PTHR30086:SF20">
    <property type="entry name" value="ARGININE EXPORTER PROTEIN ARGO-RELATED"/>
    <property type="match status" value="1"/>
</dbReference>
<dbReference type="RefSeq" id="WP_152810248.1">
    <property type="nucleotide sequence ID" value="NZ_WHNW01000005.1"/>
</dbReference>
<comment type="caution">
    <text evidence="7">The sequence shown here is derived from an EMBL/GenBank/DDBJ whole genome shotgun (WGS) entry which is preliminary data.</text>
</comment>
<dbReference type="InterPro" id="IPR001123">
    <property type="entry name" value="LeuE-type"/>
</dbReference>
<name>A0A6N7F0E0_9GAMM</name>
<dbReference type="Pfam" id="PF01810">
    <property type="entry name" value="LysE"/>
    <property type="match status" value="1"/>
</dbReference>
<dbReference type="EMBL" id="WHNW01000005">
    <property type="protein sequence ID" value="MPV86248.1"/>
    <property type="molecule type" value="Genomic_DNA"/>
</dbReference>
<dbReference type="GO" id="GO:0015171">
    <property type="term" value="F:amino acid transmembrane transporter activity"/>
    <property type="evidence" value="ECO:0007669"/>
    <property type="project" value="TreeGrafter"/>
</dbReference>
<evidence type="ECO:0000313" key="8">
    <source>
        <dbReference type="Proteomes" id="UP000471298"/>
    </source>
</evidence>